<feature type="transmembrane region" description="Helical" evidence="1">
    <location>
        <begin position="30"/>
        <end position="50"/>
    </location>
</feature>
<dbReference type="RefSeq" id="WP_378392023.1">
    <property type="nucleotide sequence ID" value="NZ_JBHLWM010000008.1"/>
</dbReference>
<evidence type="ECO:0000313" key="3">
    <source>
        <dbReference type="Proteomes" id="UP001589775"/>
    </source>
</evidence>
<protein>
    <submittedName>
        <fullName evidence="2">Uncharacterized protein</fullName>
    </submittedName>
</protein>
<gene>
    <name evidence="2" type="ORF">ACFFJ6_22525</name>
</gene>
<name>A0ABV6EYH2_9BRAD</name>
<keyword evidence="1" id="KW-0472">Membrane</keyword>
<accession>A0ABV6EYH2</accession>
<keyword evidence="3" id="KW-1185">Reference proteome</keyword>
<sequence length="74" mass="7278">MQVVLRGSGGAAEGSCRHHRGTGAVLRPPIAIGAGLILGAVAAVAIIAAAPASALQDWHGPICRALFPALSATN</sequence>
<organism evidence="2 3">
    <name type="scientific">Rhodopseudomonas telluris</name>
    <dbReference type="NCBI Taxonomy" id="644215"/>
    <lineage>
        <taxon>Bacteria</taxon>
        <taxon>Pseudomonadati</taxon>
        <taxon>Pseudomonadota</taxon>
        <taxon>Alphaproteobacteria</taxon>
        <taxon>Hyphomicrobiales</taxon>
        <taxon>Nitrobacteraceae</taxon>
        <taxon>Rhodopseudomonas</taxon>
    </lineage>
</organism>
<proteinExistence type="predicted"/>
<dbReference type="EMBL" id="JBHLWM010000008">
    <property type="protein sequence ID" value="MFC0243278.1"/>
    <property type="molecule type" value="Genomic_DNA"/>
</dbReference>
<comment type="caution">
    <text evidence="2">The sequence shown here is derived from an EMBL/GenBank/DDBJ whole genome shotgun (WGS) entry which is preliminary data.</text>
</comment>
<keyword evidence="1" id="KW-1133">Transmembrane helix</keyword>
<evidence type="ECO:0000313" key="2">
    <source>
        <dbReference type="EMBL" id="MFC0243278.1"/>
    </source>
</evidence>
<dbReference type="Proteomes" id="UP001589775">
    <property type="component" value="Unassembled WGS sequence"/>
</dbReference>
<keyword evidence="1" id="KW-0812">Transmembrane</keyword>
<evidence type="ECO:0000256" key="1">
    <source>
        <dbReference type="SAM" id="Phobius"/>
    </source>
</evidence>
<reference evidence="2 3" key="1">
    <citation type="submission" date="2024-09" db="EMBL/GenBank/DDBJ databases">
        <authorList>
            <person name="Sun Q."/>
            <person name="Mori K."/>
        </authorList>
    </citation>
    <scope>NUCLEOTIDE SEQUENCE [LARGE SCALE GENOMIC DNA]</scope>
    <source>
        <strain evidence="2 3">KCTC 23279</strain>
    </source>
</reference>